<organism evidence="1 2">
    <name type="scientific">Faecalibacterium prausnitzii</name>
    <dbReference type="NCBI Taxonomy" id="853"/>
    <lineage>
        <taxon>Bacteria</taxon>
        <taxon>Bacillati</taxon>
        <taxon>Bacillota</taxon>
        <taxon>Clostridia</taxon>
        <taxon>Eubacteriales</taxon>
        <taxon>Oscillospiraceae</taxon>
        <taxon>Faecalibacterium</taxon>
    </lineage>
</organism>
<dbReference type="EMBL" id="NOUV01000019">
    <property type="protein sequence ID" value="PDX86017.1"/>
    <property type="molecule type" value="Genomic_DNA"/>
</dbReference>
<sequence>MENQKIEDYYSERSSTIFSEMLGEDENYRRLKKAKIAAEKALLSVIGNEAWKQYLALDEICNELECARYKAMYLAGAADYEKLSK</sequence>
<evidence type="ECO:0000313" key="1">
    <source>
        <dbReference type="EMBL" id="PDX86017.1"/>
    </source>
</evidence>
<dbReference type="Proteomes" id="UP000220904">
    <property type="component" value="Unassembled WGS sequence"/>
</dbReference>
<evidence type="ECO:0000313" key="2">
    <source>
        <dbReference type="Proteomes" id="UP000220904"/>
    </source>
</evidence>
<dbReference type="AlphaFoldDB" id="A0A2A7B3N2"/>
<comment type="caution">
    <text evidence="1">The sequence shown here is derived from an EMBL/GenBank/DDBJ whole genome shotgun (WGS) entry which is preliminary data.</text>
</comment>
<dbReference type="RefSeq" id="WP_097793454.1">
    <property type="nucleotide sequence ID" value="NZ_NOUV01000019.1"/>
</dbReference>
<protein>
    <submittedName>
        <fullName evidence="1">Uncharacterized protein</fullName>
    </submittedName>
</protein>
<gene>
    <name evidence="1" type="ORF">CHR60_13510</name>
</gene>
<reference evidence="1 2" key="1">
    <citation type="journal article" date="2017" name="Front. Microbiol.">
        <title>New Insights into the Diversity of the Genus Faecalibacterium.</title>
        <authorList>
            <person name="Benevides L."/>
            <person name="Burman S."/>
            <person name="Martin R."/>
            <person name="Robert V."/>
            <person name="Thomas M."/>
            <person name="Miquel S."/>
            <person name="Chain F."/>
            <person name="Sokol H."/>
            <person name="Bermudez-Humaran L.G."/>
            <person name="Morrison M."/>
            <person name="Langella P."/>
            <person name="Azevedo V.A."/>
            <person name="Chatel J.M."/>
            <person name="Soares S."/>
        </authorList>
    </citation>
    <scope>NUCLEOTIDE SEQUENCE [LARGE SCALE GENOMIC DNA]</scope>
    <source>
        <strain evidence="1 2">AHMP21</strain>
    </source>
</reference>
<accession>A0A2A7B3N2</accession>
<proteinExistence type="predicted"/>
<dbReference type="OrthoDB" id="1860865at2"/>
<name>A0A2A7B3N2_9FIRM</name>